<accession>A0A8C9LDU5</accession>
<name>A0A8C9LDU5_PAVCR</name>
<dbReference type="AlphaFoldDB" id="A0A8C9LDU5"/>
<evidence type="ECO:0000313" key="2">
    <source>
        <dbReference type="Proteomes" id="UP000694428"/>
    </source>
</evidence>
<organism evidence="1 2">
    <name type="scientific">Pavo cristatus</name>
    <name type="common">Indian peafowl</name>
    <name type="synonym">Blue peafowl</name>
    <dbReference type="NCBI Taxonomy" id="9049"/>
    <lineage>
        <taxon>Eukaryota</taxon>
        <taxon>Metazoa</taxon>
        <taxon>Chordata</taxon>
        <taxon>Craniata</taxon>
        <taxon>Vertebrata</taxon>
        <taxon>Euteleostomi</taxon>
        <taxon>Archelosauria</taxon>
        <taxon>Archosauria</taxon>
        <taxon>Dinosauria</taxon>
        <taxon>Saurischia</taxon>
        <taxon>Theropoda</taxon>
        <taxon>Coelurosauria</taxon>
        <taxon>Aves</taxon>
        <taxon>Neognathae</taxon>
        <taxon>Galloanserae</taxon>
        <taxon>Galliformes</taxon>
        <taxon>Phasianidae</taxon>
        <taxon>Phasianinae</taxon>
        <taxon>Pavo</taxon>
    </lineage>
</organism>
<dbReference type="Proteomes" id="UP000694428">
    <property type="component" value="Unplaced"/>
</dbReference>
<reference evidence="1" key="1">
    <citation type="submission" date="2025-08" db="UniProtKB">
        <authorList>
            <consortium name="Ensembl"/>
        </authorList>
    </citation>
    <scope>IDENTIFICATION</scope>
</reference>
<proteinExistence type="predicted"/>
<evidence type="ECO:0000313" key="1">
    <source>
        <dbReference type="Ensembl" id="ENSPSTP00000021118.1"/>
    </source>
</evidence>
<sequence length="50" mass="5510">MNWLFPLGKGGGASSSAAPLPALTSLQQQKQRQIESLRGAHPCWPWEQFC</sequence>
<reference evidence="1" key="2">
    <citation type="submission" date="2025-09" db="UniProtKB">
        <authorList>
            <consortium name="Ensembl"/>
        </authorList>
    </citation>
    <scope>IDENTIFICATION</scope>
</reference>
<protein>
    <submittedName>
        <fullName evidence="1">Uncharacterized protein</fullName>
    </submittedName>
</protein>
<dbReference type="Ensembl" id="ENSPSTT00000022159.1">
    <property type="protein sequence ID" value="ENSPSTP00000021118.1"/>
    <property type="gene ID" value="ENSPSTG00000015379.1"/>
</dbReference>
<keyword evidence="2" id="KW-1185">Reference proteome</keyword>